<dbReference type="Proteomes" id="UP000238312">
    <property type="component" value="Unassembled WGS sequence"/>
</dbReference>
<dbReference type="InterPro" id="IPR008969">
    <property type="entry name" value="CarboxyPept-like_regulatory"/>
</dbReference>
<dbReference type="InterPro" id="IPR050131">
    <property type="entry name" value="Peptidase_S8_subtilisin-like"/>
</dbReference>
<evidence type="ECO:0000256" key="1">
    <source>
        <dbReference type="ARBA" id="ARBA00011073"/>
    </source>
</evidence>
<feature type="active site" description="Charge relay system" evidence="5 6">
    <location>
        <position position="238"/>
    </location>
</feature>
<feature type="active site" description="Charge relay system" evidence="5 6">
    <location>
        <position position="191"/>
    </location>
</feature>
<dbReference type="Pfam" id="PF01344">
    <property type="entry name" value="Kelch_1"/>
    <property type="match status" value="2"/>
</dbReference>
<dbReference type="PANTHER" id="PTHR43806:SF67">
    <property type="entry name" value="EGF-LIKE DOMAIN-CONTAINING PROTEIN"/>
    <property type="match status" value="1"/>
</dbReference>
<evidence type="ECO:0000313" key="10">
    <source>
        <dbReference type="EMBL" id="PRX66771.1"/>
    </source>
</evidence>
<keyword evidence="8" id="KW-0732">Signal</keyword>
<dbReference type="PROSITE" id="PS00138">
    <property type="entry name" value="SUBTILASE_SER"/>
    <property type="match status" value="1"/>
</dbReference>
<evidence type="ECO:0000259" key="9">
    <source>
        <dbReference type="Pfam" id="PF00082"/>
    </source>
</evidence>
<feature type="signal peptide" evidence="8">
    <location>
        <begin position="1"/>
        <end position="33"/>
    </location>
</feature>
<dbReference type="PANTHER" id="PTHR43806">
    <property type="entry name" value="PEPTIDASE S8"/>
    <property type="match status" value="1"/>
</dbReference>
<evidence type="ECO:0000256" key="6">
    <source>
        <dbReference type="PROSITE-ProRule" id="PRU01240"/>
    </source>
</evidence>
<dbReference type="GO" id="GO:0006508">
    <property type="term" value="P:proteolysis"/>
    <property type="evidence" value="ECO:0007669"/>
    <property type="project" value="UniProtKB-KW"/>
</dbReference>
<keyword evidence="3 6" id="KW-0378">Hydrolase</keyword>
<dbReference type="InterPro" id="IPR023828">
    <property type="entry name" value="Peptidase_S8_Ser-AS"/>
</dbReference>
<dbReference type="SUPFAM" id="SSF49464">
    <property type="entry name" value="Carboxypeptidase regulatory domain-like"/>
    <property type="match status" value="3"/>
</dbReference>
<dbReference type="InterPro" id="IPR015915">
    <property type="entry name" value="Kelch-typ_b-propeller"/>
</dbReference>
<dbReference type="InterPro" id="IPR036852">
    <property type="entry name" value="Peptidase_S8/S53_dom_sf"/>
</dbReference>
<feature type="domain" description="Peptidase S8/S53" evidence="9">
    <location>
        <begin position="182"/>
        <end position="462"/>
    </location>
</feature>
<dbReference type="PRINTS" id="PR00723">
    <property type="entry name" value="SUBTILISIN"/>
</dbReference>
<feature type="compositionally biased region" description="Low complexity" evidence="7">
    <location>
        <begin position="847"/>
        <end position="887"/>
    </location>
</feature>
<feature type="compositionally biased region" description="Low complexity" evidence="7">
    <location>
        <begin position="816"/>
        <end position="831"/>
    </location>
</feature>
<name>A0A2T0N3M0_9ACTN</name>
<evidence type="ECO:0000256" key="3">
    <source>
        <dbReference type="ARBA" id="ARBA00022801"/>
    </source>
</evidence>
<proteinExistence type="inferred from homology"/>
<evidence type="ECO:0000256" key="2">
    <source>
        <dbReference type="ARBA" id="ARBA00022670"/>
    </source>
</evidence>
<evidence type="ECO:0000313" key="11">
    <source>
        <dbReference type="Proteomes" id="UP000238312"/>
    </source>
</evidence>
<evidence type="ECO:0000256" key="4">
    <source>
        <dbReference type="ARBA" id="ARBA00022825"/>
    </source>
</evidence>
<comment type="caution">
    <text evidence="10">The sequence shown here is derived from an EMBL/GenBank/DDBJ whole genome shotgun (WGS) entry which is preliminary data.</text>
</comment>
<gene>
    <name evidence="10" type="ORF">B0I32_105211</name>
</gene>
<dbReference type="OrthoDB" id="9813435at2"/>
<dbReference type="GO" id="GO:0004252">
    <property type="term" value="F:serine-type endopeptidase activity"/>
    <property type="evidence" value="ECO:0007669"/>
    <property type="project" value="UniProtKB-UniRule"/>
</dbReference>
<dbReference type="Gene3D" id="3.40.50.200">
    <property type="entry name" value="Peptidase S8/S53 domain"/>
    <property type="match status" value="1"/>
</dbReference>
<feature type="region of interest" description="Disordered" evidence="7">
    <location>
        <begin position="798"/>
        <end position="890"/>
    </location>
</feature>
<dbReference type="SMART" id="SM00612">
    <property type="entry name" value="Kelch"/>
    <property type="match status" value="4"/>
</dbReference>
<dbReference type="InterPro" id="IPR000209">
    <property type="entry name" value="Peptidase_S8/S53_dom"/>
</dbReference>
<dbReference type="SUPFAM" id="SSF52743">
    <property type="entry name" value="Subtilisin-like"/>
    <property type="match status" value="1"/>
</dbReference>
<sequence>MRRNPPSTRLRRGAFVLLGVLLALTGAVVPAQAEPPGPLPPDLSARLTADGGATDFWVEFKEQATLKSAAAIKDWSARGEAVLRELRSTAESSQARALGLVRAAGAEATSLYIDNSLYVRGGSAELATKLADDPAVERVRVPRTYTLPRPTPGERVAASGPVEWGVSAIHADQVWSEYKSTGQGIVVGNIDSGVDYTHPALAGSYRGANGDGGFTHDYNWYDPTALCAEAAPCDNFGHGTHTMGTMTGGEGIGVAPGARWIAAKGCRDYQCGELTLALSAQWMLAPTKADGSDPDPARRPDILNNSWSSGTGNPWYQDYVRQWVAAGIFPVFAAGNDGPACGTQHSPGEYPESYAVGAVDQDGNVAGFSSRGEAGLSDSKPDIAAPGQNVRSSMPGGGYQVQQGTSMAAPHVSGAVALLWSAAPALVGDVAATRAILGGTARDHADTTCGGTAGDNNVYGEGMLDVYRAVGAAPRTGTGVLTGQVTDQSTGEPVAGARVTATGPRVLDTITGADGVYLLHLDEGDYDVALSLFGYDAAKLGGVRVTGDESTTKDVALSPTPTKKVTVRVADGSGHGWPLYAELSVEGAPATWFTAPGDGRARLDLPVGGTYEVTATPRYPGYRPVTAQVSGTTLELKAEIDPAACSAPGYATDGGTCAPVAGGLVYGNVTDANTREPVDGATVTPDGGAGHDTAATPDDPALADGFYWAFAPMPRAGRRVLTAVQRGYQSATVPLRSGADQVSRADFALKAGRLSVSTDEVTERAQLGGRAKARVTLTNRGSAPLTYDLAGAKGSALAQAQGQGTPATRIETPGLTPAARTPAGRTPATGPENGPENGAENGATPEPAATATDGGTRAADGGTPAADGGTPAADGGTPAADGGTPAAVPWTDISNYPTTIRDNAVGYHDGRVYSFGGSLRGEGGTPASYVYDPAAKTWTRLADMPDARQKPASAFVDGKFYVVTGWGQDGTPAARTLVYDPEADTWSTGADNPHPWGAVGSAVLNGKIYTVGGCTGECQSATDQVTVYDVASDTFTEAAPYPEPISWAACGGIDGKVHCAGGLAAGPHGTTHAYAYDPARDAWSKSADLPIDLWASGYAVAGGRLVVAGGVTNGGSALTNEAFAYDPDADAWTALPNSRNALYRGAAACGLYKIGGANGPRVTPFGEVLPTLDACDPAGTAAPWLNADPGHGTLAPGRSVRVTLTLDAREIAEPRTYEARLTVNEDTPYPAPAIDVTLKVDAPWHWARLSGEVSSKACDGKAGPLPGATVTLRRGRDTWTATTDAQGRYSLWLPGGLGKQEVKVSADGHKPASFNVRLLPHTQIRHDTTLPRTAC</sequence>
<dbReference type="Pfam" id="PF00082">
    <property type="entry name" value="Peptidase_S8"/>
    <property type="match status" value="1"/>
</dbReference>
<evidence type="ECO:0000256" key="7">
    <source>
        <dbReference type="SAM" id="MobiDB-lite"/>
    </source>
</evidence>
<feature type="chain" id="PRO_5015634131" evidence="8">
    <location>
        <begin position="34"/>
        <end position="1335"/>
    </location>
</feature>
<dbReference type="InterPro" id="IPR006652">
    <property type="entry name" value="Kelch_1"/>
</dbReference>
<feature type="active site" description="Charge relay system" evidence="5 6">
    <location>
        <position position="406"/>
    </location>
</feature>
<organism evidence="10 11">
    <name type="scientific">Nonomuraea fuscirosea</name>
    <dbReference type="NCBI Taxonomy" id="1291556"/>
    <lineage>
        <taxon>Bacteria</taxon>
        <taxon>Bacillati</taxon>
        <taxon>Actinomycetota</taxon>
        <taxon>Actinomycetes</taxon>
        <taxon>Streptosporangiales</taxon>
        <taxon>Streptosporangiaceae</taxon>
        <taxon>Nonomuraea</taxon>
    </lineage>
</organism>
<dbReference type="InterPro" id="IPR015500">
    <property type="entry name" value="Peptidase_S8_subtilisin-rel"/>
</dbReference>
<dbReference type="SUPFAM" id="SSF117281">
    <property type="entry name" value="Kelch motif"/>
    <property type="match status" value="1"/>
</dbReference>
<dbReference type="RefSeq" id="WP_106238742.1">
    <property type="nucleotide sequence ID" value="NZ_PVNG01000005.1"/>
</dbReference>
<reference evidence="10 11" key="1">
    <citation type="submission" date="2018-03" db="EMBL/GenBank/DDBJ databases">
        <title>Genomic Encyclopedia of Type Strains, Phase III (KMG-III): the genomes of soil and plant-associated and newly described type strains.</title>
        <authorList>
            <person name="Whitman W."/>
        </authorList>
    </citation>
    <scope>NUCLEOTIDE SEQUENCE [LARGE SCALE GENOMIC DNA]</scope>
    <source>
        <strain evidence="10 11">CGMCC 4.7104</strain>
    </source>
</reference>
<keyword evidence="2 6" id="KW-0645">Protease</keyword>
<accession>A0A2T0N3M0</accession>
<evidence type="ECO:0000256" key="8">
    <source>
        <dbReference type="SAM" id="SignalP"/>
    </source>
</evidence>
<dbReference type="Gene3D" id="2.60.40.1120">
    <property type="entry name" value="Carboxypeptidase-like, regulatory domain"/>
    <property type="match status" value="3"/>
</dbReference>
<dbReference type="Pfam" id="PF13620">
    <property type="entry name" value="CarboxypepD_reg"/>
    <property type="match status" value="2"/>
</dbReference>
<keyword evidence="4 6" id="KW-0720">Serine protease</keyword>
<comment type="similarity">
    <text evidence="1 6">Belongs to the peptidase S8 family.</text>
</comment>
<keyword evidence="11" id="KW-1185">Reference proteome</keyword>
<protein>
    <submittedName>
        <fullName evidence="10">Galactose oxidase-like protein</fullName>
    </submittedName>
</protein>
<dbReference type="Gene3D" id="2.120.10.80">
    <property type="entry name" value="Kelch-type beta propeller"/>
    <property type="match status" value="2"/>
</dbReference>
<evidence type="ECO:0000256" key="5">
    <source>
        <dbReference type="PIRSR" id="PIRSR615500-1"/>
    </source>
</evidence>
<dbReference type="PROSITE" id="PS51892">
    <property type="entry name" value="SUBTILASE"/>
    <property type="match status" value="1"/>
</dbReference>
<dbReference type="EMBL" id="PVNG01000005">
    <property type="protein sequence ID" value="PRX66771.1"/>
    <property type="molecule type" value="Genomic_DNA"/>
</dbReference>